<protein>
    <submittedName>
        <fullName evidence="1">Uncharacterized protein</fullName>
    </submittedName>
</protein>
<dbReference type="EMBL" id="GBRH01178795">
    <property type="protein sequence ID" value="JAE19101.1"/>
    <property type="molecule type" value="Transcribed_RNA"/>
</dbReference>
<name>A0A0A9G9A2_ARUDO</name>
<reference evidence="1" key="1">
    <citation type="submission" date="2014-09" db="EMBL/GenBank/DDBJ databases">
        <authorList>
            <person name="Magalhaes I.L.F."/>
            <person name="Oliveira U."/>
            <person name="Santos F.R."/>
            <person name="Vidigal T.H.D.A."/>
            <person name="Brescovit A.D."/>
            <person name="Santos A.J."/>
        </authorList>
    </citation>
    <scope>NUCLEOTIDE SEQUENCE</scope>
    <source>
        <tissue evidence="1">Shoot tissue taken approximately 20 cm above the soil surface</tissue>
    </source>
</reference>
<dbReference type="AlphaFoldDB" id="A0A0A9G9A2"/>
<reference evidence="1" key="2">
    <citation type="journal article" date="2015" name="Data Brief">
        <title>Shoot transcriptome of the giant reed, Arundo donax.</title>
        <authorList>
            <person name="Barrero R.A."/>
            <person name="Guerrero F.D."/>
            <person name="Moolhuijzen P."/>
            <person name="Goolsby J.A."/>
            <person name="Tidwell J."/>
            <person name="Bellgard S.E."/>
            <person name="Bellgard M.I."/>
        </authorList>
    </citation>
    <scope>NUCLEOTIDE SEQUENCE</scope>
    <source>
        <tissue evidence="1">Shoot tissue taken approximately 20 cm above the soil surface</tissue>
    </source>
</reference>
<sequence length="54" mass="6013">MLGWAAHWVSQRPSMANACAWLARPFLTAVFGPCHASRAVGWPKKHSPKSHLYP</sequence>
<evidence type="ECO:0000313" key="1">
    <source>
        <dbReference type="EMBL" id="JAE19101.1"/>
    </source>
</evidence>
<accession>A0A0A9G9A2</accession>
<organism evidence="1">
    <name type="scientific">Arundo donax</name>
    <name type="common">Giant reed</name>
    <name type="synonym">Donax arundinaceus</name>
    <dbReference type="NCBI Taxonomy" id="35708"/>
    <lineage>
        <taxon>Eukaryota</taxon>
        <taxon>Viridiplantae</taxon>
        <taxon>Streptophyta</taxon>
        <taxon>Embryophyta</taxon>
        <taxon>Tracheophyta</taxon>
        <taxon>Spermatophyta</taxon>
        <taxon>Magnoliopsida</taxon>
        <taxon>Liliopsida</taxon>
        <taxon>Poales</taxon>
        <taxon>Poaceae</taxon>
        <taxon>PACMAD clade</taxon>
        <taxon>Arundinoideae</taxon>
        <taxon>Arundineae</taxon>
        <taxon>Arundo</taxon>
    </lineage>
</organism>
<proteinExistence type="predicted"/>